<protein>
    <recommendedName>
        <fullName evidence="3 7">Coenzyme PQQ synthesis protein B</fullName>
    </recommendedName>
    <alternativeName>
        <fullName evidence="6 7">Pyrroloquinoline quinone biosynthesis protein B</fullName>
    </alternativeName>
</protein>
<organism evidence="9 10">
    <name type="scientific">Steroidobacter flavus</name>
    <dbReference type="NCBI Taxonomy" id="1842136"/>
    <lineage>
        <taxon>Bacteria</taxon>
        <taxon>Pseudomonadati</taxon>
        <taxon>Pseudomonadota</taxon>
        <taxon>Gammaproteobacteria</taxon>
        <taxon>Steroidobacterales</taxon>
        <taxon>Steroidobacteraceae</taxon>
        <taxon>Steroidobacter</taxon>
    </lineage>
</organism>
<dbReference type="CDD" id="cd16274">
    <property type="entry name" value="PQQB-like_MBL-fold"/>
    <property type="match status" value="1"/>
</dbReference>
<evidence type="ECO:0000256" key="3">
    <source>
        <dbReference type="ARBA" id="ARBA00015084"/>
    </source>
</evidence>
<keyword evidence="4 7" id="KW-0813">Transport</keyword>
<sequence length="301" mass="33275">MHIRILGAAAGGGFPQWNCNCPNCGGVRRGELNARPRTQSSIAIRGADETAWTLVNASPDILAQLQANPQLQPGRAYRDTGIRNIVLTDSQIDHTTGLLMLREATKPWPLWCTDNAFADLTTSNPILQVLQRYCGIDRQRIVTGEWFAVGGNEDLRWQAFALPGKPPPYSPRPPELGDVIGLIVEDVSTEMRLCYAPGVANIDSWLFELMSSAQCVLVDGTFWTDDEMLRLGVAHKRAADMGHLSQTGGMIQWLDRLPATTRRVLIHINNTNPILVEDSPERALLNQHSIEVAYDGMEIVL</sequence>
<evidence type="ECO:0000256" key="6">
    <source>
        <dbReference type="ARBA" id="ARBA00030966"/>
    </source>
</evidence>
<dbReference type="PANTHER" id="PTHR42663:SF7">
    <property type="entry name" value="COENZYME PQQ SYNTHESIS PROTEIN B"/>
    <property type="match status" value="1"/>
</dbReference>
<feature type="domain" description="Metallo-beta-lactamase" evidence="8">
    <location>
        <begin position="52"/>
        <end position="268"/>
    </location>
</feature>
<keyword evidence="10" id="KW-1185">Reference proteome</keyword>
<dbReference type="Proteomes" id="UP001595904">
    <property type="component" value="Unassembled WGS sequence"/>
</dbReference>
<dbReference type="InterPro" id="IPR001279">
    <property type="entry name" value="Metallo-B-lactamas"/>
</dbReference>
<comment type="function">
    <text evidence="7">May be involved in the transport of PQQ or its precursor to the periplasm.</text>
</comment>
<evidence type="ECO:0000256" key="5">
    <source>
        <dbReference type="ARBA" id="ARBA00022905"/>
    </source>
</evidence>
<name>A0ABV8T2M6_9GAMM</name>
<accession>A0ABV8T2M6</accession>
<dbReference type="Gene3D" id="3.60.15.10">
    <property type="entry name" value="Ribonuclease Z/Hydroxyacylglutathione hydrolase-like"/>
    <property type="match status" value="1"/>
</dbReference>
<evidence type="ECO:0000256" key="7">
    <source>
        <dbReference type="HAMAP-Rule" id="MF_00653"/>
    </source>
</evidence>
<comment type="similarity">
    <text evidence="2 7">Belongs to the PqqB family.</text>
</comment>
<evidence type="ECO:0000313" key="9">
    <source>
        <dbReference type="EMBL" id="MFC4313452.1"/>
    </source>
</evidence>
<evidence type="ECO:0000259" key="8">
    <source>
        <dbReference type="Pfam" id="PF12706"/>
    </source>
</evidence>
<reference evidence="10" key="1">
    <citation type="journal article" date="2019" name="Int. J. Syst. Evol. Microbiol.">
        <title>The Global Catalogue of Microorganisms (GCM) 10K type strain sequencing project: providing services to taxonomists for standard genome sequencing and annotation.</title>
        <authorList>
            <consortium name="The Broad Institute Genomics Platform"/>
            <consortium name="The Broad Institute Genome Sequencing Center for Infectious Disease"/>
            <person name="Wu L."/>
            <person name="Ma J."/>
        </authorList>
    </citation>
    <scope>NUCLEOTIDE SEQUENCE [LARGE SCALE GENOMIC DNA]</scope>
    <source>
        <strain evidence="10">CGMCC 1.10759</strain>
    </source>
</reference>
<dbReference type="InterPro" id="IPR011842">
    <property type="entry name" value="PQQ_synth_PqqB"/>
</dbReference>
<comment type="caution">
    <text evidence="9">The sequence shown here is derived from an EMBL/GenBank/DDBJ whole genome shotgun (WGS) entry which is preliminary data.</text>
</comment>
<evidence type="ECO:0000256" key="4">
    <source>
        <dbReference type="ARBA" id="ARBA00022448"/>
    </source>
</evidence>
<dbReference type="InterPro" id="IPR036866">
    <property type="entry name" value="RibonucZ/Hydroxyglut_hydro"/>
</dbReference>
<dbReference type="EMBL" id="JBHSDU010000015">
    <property type="protein sequence ID" value="MFC4313452.1"/>
    <property type="molecule type" value="Genomic_DNA"/>
</dbReference>
<dbReference type="NCBIfam" id="TIGR02108">
    <property type="entry name" value="PQQ_syn_pqqB"/>
    <property type="match status" value="1"/>
</dbReference>
<comment type="pathway">
    <text evidence="1 7">Cofactor biosynthesis; pyrroloquinoline quinone biosynthesis.</text>
</comment>
<dbReference type="RefSeq" id="WP_380603783.1">
    <property type="nucleotide sequence ID" value="NZ_JBHSDU010000015.1"/>
</dbReference>
<keyword evidence="5 7" id="KW-0884">PQQ biosynthesis</keyword>
<gene>
    <name evidence="7 9" type="primary">pqqB</name>
    <name evidence="9" type="ORF">ACFPN2_30525</name>
</gene>
<evidence type="ECO:0000313" key="10">
    <source>
        <dbReference type="Proteomes" id="UP001595904"/>
    </source>
</evidence>
<evidence type="ECO:0000256" key="1">
    <source>
        <dbReference type="ARBA" id="ARBA00004886"/>
    </source>
</evidence>
<proteinExistence type="inferred from homology"/>
<dbReference type="SUPFAM" id="SSF56281">
    <property type="entry name" value="Metallo-hydrolase/oxidoreductase"/>
    <property type="match status" value="1"/>
</dbReference>
<dbReference type="HAMAP" id="MF_00653">
    <property type="entry name" value="PQQ_syn_PqqB"/>
    <property type="match status" value="1"/>
</dbReference>
<evidence type="ECO:0000256" key="2">
    <source>
        <dbReference type="ARBA" id="ARBA00008481"/>
    </source>
</evidence>
<dbReference type="Pfam" id="PF12706">
    <property type="entry name" value="Lactamase_B_2"/>
    <property type="match status" value="1"/>
</dbReference>
<dbReference type="PANTHER" id="PTHR42663">
    <property type="entry name" value="HYDROLASE C777.06C-RELATED-RELATED"/>
    <property type="match status" value="1"/>
</dbReference>